<name>A0ABQ6VC02_9CORY</name>
<proteinExistence type="predicted"/>
<accession>A0ABQ6VC02</accession>
<dbReference type="Gene3D" id="3.40.1740.10">
    <property type="entry name" value="VC0467-like"/>
    <property type="match status" value="1"/>
</dbReference>
<dbReference type="EMBL" id="WBZJ01000004">
    <property type="protein sequence ID" value="KAB3519162.1"/>
    <property type="molecule type" value="Genomic_DNA"/>
</dbReference>
<sequence length="231" mass="25443">MTSTDDIKNLLFPSPHLIFNPDMVEDFAAQSSQHAEALSAFKAFGRVHDNPAELVGPGQVGSDVLFTMGLAPGDQSQLWALRLGEMWNIPLAEHFPELAPLAPKPTVVFNGGREEDLAIALAHVRRPDSDPESDGGVDGEIMGLVVHKGDPGFKDQLDGATIVSIRMFRGFEKLDTEHVQLLLDGGLLETQDATLQDVFTSKPADIWRSLMRRRPFPENLLSTWASFPFRN</sequence>
<evidence type="ECO:0000313" key="1">
    <source>
        <dbReference type="EMBL" id="KAB3519162.1"/>
    </source>
</evidence>
<dbReference type="Proteomes" id="UP000436181">
    <property type="component" value="Unassembled WGS sequence"/>
</dbReference>
<dbReference type="RefSeq" id="WP_151842834.1">
    <property type="nucleotide sequence ID" value="NZ_CP061033.1"/>
</dbReference>
<reference evidence="1 2" key="1">
    <citation type="submission" date="2019-10" db="EMBL/GenBank/DDBJ databases">
        <title>Corynebacterium sp novel species isolated from the respiratory tract of Marmot.</title>
        <authorList>
            <person name="Zhang G."/>
        </authorList>
    </citation>
    <scope>NUCLEOTIDE SEQUENCE [LARGE SCALE GENOMIC DNA]</scope>
    <source>
        <strain evidence="1 2">336</strain>
    </source>
</reference>
<organism evidence="1 2">
    <name type="scientific">Corynebacterium zhongnanshanii</name>
    <dbReference type="NCBI Taxonomy" id="2768834"/>
    <lineage>
        <taxon>Bacteria</taxon>
        <taxon>Bacillati</taxon>
        <taxon>Actinomycetota</taxon>
        <taxon>Actinomycetes</taxon>
        <taxon>Mycobacteriales</taxon>
        <taxon>Corynebacteriaceae</taxon>
        <taxon>Corynebacterium</taxon>
    </lineage>
</organism>
<protein>
    <submittedName>
        <fullName evidence="1">Uncharacterized protein</fullName>
    </submittedName>
</protein>
<evidence type="ECO:0000313" key="2">
    <source>
        <dbReference type="Proteomes" id="UP000436181"/>
    </source>
</evidence>
<comment type="caution">
    <text evidence="1">The sequence shown here is derived from an EMBL/GenBank/DDBJ whole genome shotgun (WGS) entry which is preliminary data.</text>
</comment>
<gene>
    <name evidence="1" type="ORF">F8377_09165</name>
</gene>
<keyword evidence="2" id="KW-1185">Reference proteome</keyword>